<gene>
    <name evidence="1" type="ORF">F4820DRAFT_449892</name>
</gene>
<evidence type="ECO:0000313" key="2">
    <source>
        <dbReference type="Proteomes" id="UP001497700"/>
    </source>
</evidence>
<sequence length="1037" mass="113086">MASVSPSSMASSSPISFQDHDPLTLELQPPPLRLPQRKTGAGFDGSTSVYQKQTSDVSDDPFTSTIHPGRSSPLPQPATPKVLSQHCTAAPKLDSLVTKFEILDAVNGTEVSPSFNHRPSTISRSQGALTRPDRPAESSQQIPSSVDRHGAARSSLDLSPRQVASPPPSSTKSRLPISTPLKSKADEDNADIDLRRPENAVDISVGGGQPPTSRIVPIQRLDNNSLDSHPTHGITSRADRRPAYSPFSDPVGSASSGGPELGKPGYISAGSSPQRLPASSSSRQKSTTKSRPAPTTSSLGSLRSPQQPRSSEKDRHVIKQSPVREHGPPSLPERSVKRQQPSVADLRRSFEQKSQSPRRLPKSPRTPSSLDPMYGGRTPSLRTTAQKNNTHIHTPPSTARIVQPNPGTKRSEQSLTASYMVNTPSHTPAVSLPKSSRFRERDTQRGIPNFDGTLSSEPRGSEYEEQSREVGLLDQSDISTAHSSKGIFHASLIHPGWSNLKLGSRNAPASEQRTARRLREPEETHSTPRPALESGSNVGCTGKVSDLRKLFERSATPGLSPNSIKSFWRNRSRTKPVSGAERNTAVGSGLAGSSTTLAENITLVKRIPMPELTTEISIDDFSCDFAQTLDNPRPMTPGSHIETAAVNDVLGQHESPVRNHIQHFEKLEHDSPAESLASCNRAKSYNASLHSSVERNENDAKQVKTQASWHPFRQRSVGLWRRISNSFSRLADNRNDSSNDGDQDSSSTYVGTNSTRPSSVRRRPRYHRSSLFKYHLNRTSELVRSSVELSHGDPRLGINDELMARFEDRPPYLTYKSSTSSHLSMRRTFPFLARMSDGLGCTDEFGGFGLDGSLVSKASRYRDKSPTGEALQTTHPVSSESTARGDPNALSKVVSKHTIAERKLRRIEEKQLRKEQREKKREKARGTGQDKEGGNNGNDEGDHEAVGNPQNKGKGKEVAGKEKKESSWSKKTASGFVVRQISDIKLKHPKPRRPGQVKKIVNMYKEKASSGIKLGKGSGISSASGSAAAKSETTEKR</sequence>
<dbReference type="EMBL" id="MU393502">
    <property type="protein sequence ID" value="KAI4863522.1"/>
    <property type="molecule type" value="Genomic_DNA"/>
</dbReference>
<keyword evidence="2" id="KW-1185">Reference proteome</keyword>
<organism evidence="1 2">
    <name type="scientific">Hypoxylon rubiginosum</name>
    <dbReference type="NCBI Taxonomy" id="110542"/>
    <lineage>
        <taxon>Eukaryota</taxon>
        <taxon>Fungi</taxon>
        <taxon>Dikarya</taxon>
        <taxon>Ascomycota</taxon>
        <taxon>Pezizomycotina</taxon>
        <taxon>Sordariomycetes</taxon>
        <taxon>Xylariomycetidae</taxon>
        <taxon>Xylariales</taxon>
        <taxon>Hypoxylaceae</taxon>
        <taxon>Hypoxylon</taxon>
    </lineage>
</organism>
<name>A0ACB9YWA0_9PEZI</name>
<dbReference type="Proteomes" id="UP001497700">
    <property type="component" value="Unassembled WGS sequence"/>
</dbReference>
<reference evidence="1 2" key="1">
    <citation type="journal article" date="2022" name="New Phytol.">
        <title>Ecological generalism drives hyperdiversity of secondary metabolite gene clusters in xylarialean endophytes.</title>
        <authorList>
            <person name="Franco M.E.E."/>
            <person name="Wisecaver J.H."/>
            <person name="Arnold A.E."/>
            <person name="Ju Y.M."/>
            <person name="Slot J.C."/>
            <person name="Ahrendt S."/>
            <person name="Moore L.P."/>
            <person name="Eastman K.E."/>
            <person name="Scott K."/>
            <person name="Konkel Z."/>
            <person name="Mondo S.J."/>
            <person name="Kuo A."/>
            <person name="Hayes R.D."/>
            <person name="Haridas S."/>
            <person name="Andreopoulos B."/>
            <person name="Riley R."/>
            <person name="LaButti K."/>
            <person name="Pangilinan J."/>
            <person name="Lipzen A."/>
            <person name="Amirebrahimi M."/>
            <person name="Yan J."/>
            <person name="Adam C."/>
            <person name="Keymanesh K."/>
            <person name="Ng V."/>
            <person name="Louie K."/>
            <person name="Northen T."/>
            <person name="Drula E."/>
            <person name="Henrissat B."/>
            <person name="Hsieh H.M."/>
            <person name="Youens-Clark K."/>
            <person name="Lutzoni F."/>
            <person name="Miadlikowska J."/>
            <person name="Eastwood D.C."/>
            <person name="Hamelin R.C."/>
            <person name="Grigoriev I.V."/>
            <person name="U'Ren J.M."/>
        </authorList>
    </citation>
    <scope>NUCLEOTIDE SEQUENCE [LARGE SCALE GENOMIC DNA]</scope>
    <source>
        <strain evidence="1 2">CBS 119005</strain>
    </source>
</reference>
<proteinExistence type="predicted"/>
<protein>
    <submittedName>
        <fullName evidence="1">Uncharacterized protein</fullName>
    </submittedName>
</protein>
<evidence type="ECO:0000313" key="1">
    <source>
        <dbReference type="EMBL" id="KAI4863522.1"/>
    </source>
</evidence>
<accession>A0ACB9YWA0</accession>
<comment type="caution">
    <text evidence="1">The sequence shown here is derived from an EMBL/GenBank/DDBJ whole genome shotgun (WGS) entry which is preliminary data.</text>
</comment>